<protein>
    <submittedName>
        <fullName evidence="1">Uncharacterized protein</fullName>
    </submittedName>
</protein>
<evidence type="ECO:0000313" key="1">
    <source>
        <dbReference type="EMBL" id="KAK0701561.1"/>
    </source>
</evidence>
<evidence type="ECO:0000313" key="2">
    <source>
        <dbReference type="Proteomes" id="UP001172159"/>
    </source>
</evidence>
<organism evidence="1 2">
    <name type="scientific">Apiosordaria backusii</name>
    <dbReference type="NCBI Taxonomy" id="314023"/>
    <lineage>
        <taxon>Eukaryota</taxon>
        <taxon>Fungi</taxon>
        <taxon>Dikarya</taxon>
        <taxon>Ascomycota</taxon>
        <taxon>Pezizomycotina</taxon>
        <taxon>Sordariomycetes</taxon>
        <taxon>Sordariomycetidae</taxon>
        <taxon>Sordariales</taxon>
        <taxon>Lasiosphaeriaceae</taxon>
        <taxon>Apiosordaria</taxon>
    </lineage>
</organism>
<gene>
    <name evidence="1" type="ORF">B0T21DRAFT_353670</name>
</gene>
<accession>A0AA39ZQ49</accession>
<name>A0AA39ZQ49_9PEZI</name>
<dbReference type="Proteomes" id="UP001172159">
    <property type="component" value="Unassembled WGS sequence"/>
</dbReference>
<proteinExistence type="predicted"/>
<comment type="caution">
    <text evidence="1">The sequence shown here is derived from an EMBL/GenBank/DDBJ whole genome shotgun (WGS) entry which is preliminary data.</text>
</comment>
<sequence length="403" mass="45847">MPKARGELDKFSCLPDELQQMIWEEAIKQKPTTPSAHIFSMTFHWSTPLPPPPASALAPANGLCTIEGITHNAPKGSLSPEAEGHLPYWSTHCLPTNSQASFSRCQVDASVQDTCFSAKDVFNRLDRLKHWSHISPSDPEWIELTQHSPSKSPPRRLHINRKRDLVVLTGDARPSHVSDYADWALGVPFAAAADRNMRVRHLAIEFDSAWLEENPDWDWGPKEFHGYYNCNVKQALCIAKEHFPEFWLIDRSLKRVPGSTLPRNRHIFHAKGGRFVEVRKAKDGAQYRYVKAQARGEGEWPGKIVKELVHPGAWQYQDGKPLDDFRRANAFDFKDELSFIDKSGMVWRENSLHFLSIRKYIDRDACDYDENWENVPSSELAAATGGFARLGVLAWEDGDFSQD</sequence>
<dbReference type="AlphaFoldDB" id="A0AA39ZQ49"/>
<keyword evidence="2" id="KW-1185">Reference proteome</keyword>
<reference evidence="1" key="1">
    <citation type="submission" date="2023-06" db="EMBL/GenBank/DDBJ databases">
        <title>Genome-scale phylogeny and comparative genomics of the fungal order Sordariales.</title>
        <authorList>
            <consortium name="Lawrence Berkeley National Laboratory"/>
            <person name="Hensen N."/>
            <person name="Bonometti L."/>
            <person name="Westerberg I."/>
            <person name="Brannstrom I.O."/>
            <person name="Guillou S."/>
            <person name="Cros-Aarteil S."/>
            <person name="Calhoun S."/>
            <person name="Haridas S."/>
            <person name="Kuo A."/>
            <person name="Mondo S."/>
            <person name="Pangilinan J."/>
            <person name="Riley R."/>
            <person name="Labutti K."/>
            <person name="Andreopoulos B."/>
            <person name="Lipzen A."/>
            <person name="Chen C."/>
            <person name="Yanf M."/>
            <person name="Daum C."/>
            <person name="Ng V."/>
            <person name="Clum A."/>
            <person name="Steindorff A."/>
            <person name="Ohm R."/>
            <person name="Martin F."/>
            <person name="Silar P."/>
            <person name="Natvig D."/>
            <person name="Lalanne C."/>
            <person name="Gautier V."/>
            <person name="Ament-Velasquez S.L."/>
            <person name="Kruys A."/>
            <person name="Hutchinson M.I."/>
            <person name="Powell A.J."/>
            <person name="Barry K."/>
            <person name="Miller A.N."/>
            <person name="Grigoriev I.V."/>
            <person name="Debuchy R."/>
            <person name="Gladieux P."/>
            <person name="Thoren M.H."/>
            <person name="Johannesson H."/>
        </authorList>
    </citation>
    <scope>NUCLEOTIDE SEQUENCE</scope>
    <source>
        <strain evidence="1">CBS 540.89</strain>
    </source>
</reference>
<dbReference type="EMBL" id="JAUKTV010000027">
    <property type="protein sequence ID" value="KAK0701561.1"/>
    <property type="molecule type" value="Genomic_DNA"/>
</dbReference>